<dbReference type="OrthoDB" id="9810929at2"/>
<accession>A0A1Y0EJW4</accession>
<sequence>MTEQRMHQHFVDSADLIYQSAPLLSRALDDAVQTLTACITGGGKVLTWGDGAAAALAGYLAARLVSRFERERPGLAALQLGGNVVMRAALADSEDPGQVCARPLHALGQPGDVLVLLGASAVGAVGQAAMTAAHERDMSVVAITGAVSAELAWQLRETDVHVAVPSDRAARVIEVQLLVLHGLLDGLDAQLLGDDEESQT</sequence>
<dbReference type="InterPro" id="IPR046348">
    <property type="entry name" value="SIS_dom_sf"/>
</dbReference>
<dbReference type="PANTHER" id="PTHR30390:SF6">
    <property type="entry name" value="DNAA INITIATOR-ASSOCIATING PROTEIN DIAA"/>
    <property type="match status" value="1"/>
</dbReference>
<evidence type="ECO:0000313" key="2">
    <source>
        <dbReference type="EMBL" id="ARU03866.1"/>
    </source>
</evidence>
<evidence type="ECO:0000313" key="3">
    <source>
        <dbReference type="Proteomes" id="UP000196138"/>
    </source>
</evidence>
<dbReference type="KEGG" id="cser:CCO03_03475"/>
<dbReference type="InterPro" id="IPR001347">
    <property type="entry name" value="SIS_dom"/>
</dbReference>
<dbReference type="GO" id="GO:0097367">
    <property type="term" value="F:carbohydrate derivative binding"/>
    <property type="evidence" value="ECO:0007669"/>
    <property type="project" value="InterPro"/>
</dbReference>
<dbReference type="RefSeq" id="WP_087277308.1">
    <property type="nucleotide sequence ID" value="NZ_CP021455.1"/>
</dbReference>
<keyword evidence="2" id="KW-0413">Isomerase</keyword>
<proteinExistence type="predicted"/>
<evidence type="ECO:0000259" key="1">
    <source>
        <dbReference type="PROSITE" id="PS51464"/>
    </source>
</evidence>
<dbReference type="AlphaFoldDB" id="A0A1Y0EJW4"/>
<dbReference type="GO" id="GO:0016853">
    <property type="term" value="F:isomerase activity"/>
    <property type="evidence" value="ECO:0007669"/>
    <property type="project" value="UniProtKB-KW"/>
</dbReference>
<dbReference type="InterPro" id="IPR050099">
    <property type="entry name" value="SIS_GmhA/DiaA_subfam"/>
</dbReference>
<protein>
    <submittedName>
        <fullName evidence="2">Phosphoheptose isomerase</fullName>
    </submittedName>
</protein>
<dbReference type="PROSITE" id="PS51464">
    <property type="entry name" value="SIS"/>
    <property type="match status" value="1"/>
</dbReference>
<dbReference type="Gene3D" id="3.40.50.10490">
    <property type="entry name" value="Glucose-6-phosphate isomerase like protein, domain 1"/>
    <property type="match status" value="1"/>
</dbReference>
<keyword evidence="3" id="KW-1185">Reference proteome</keyword>
<organism evidence="2 3">
    <name type="scientific">Comamonas serinivorans</name>
    <dbReference type="NCBI Taxonomy" id="1082851"/>
    <lineage>
        <taxon>Bacteria</taxon>
        <taxon>Pseudomonadati</taxon>
        <taxon>Pseudomonadota</taxon>
        <taxon>Betaproteobacteria</taxon>
        <taxon>Burkholderiales</taxon>
        <taxon>Comamonadaceae</taxon>
        <taxon>Comamonas</taxon>
    </lineage>
</organism>
<name>A0A1Y0EJW4_9BURK</name>
<dbReference type="Pfam" id="PF13580">
    <property type="entry name" value="SIS_2"/>
    <property type="match status" value="1"/>
</dbReference>
<gene>
    <name evidence="2" type="ORF">CCO03_03475</name>
</gene>
<dbReference type="EMBL" id="CP021455">
    <property type="protein sequence ID" value="ARU03866.1"/>
    <property type="molecule type" value="Genomic_DNA"/>
</dbReference>
<dbReference type="GO" id="GO:1901135">
    <property type="term" value="P:carbohydrate derivative metabolic process"/>
    <property type="evidence" value="ECO:0007669"/>
    <property type="project" value="InterPro"/>
</dbReference>
<dbReference type="Proteomes" id="UP000196138">
    <property type="component" value="Chromosome"/>
</dbReference>
<dbReference type="PANTHER" id="PTHR30390">
    <property type="entry name" value="SEDOHEPTULOSE 7-PHOSPHATE ISOMERASE / DNAA INITIATOR-ASSOCIATING FACTOR FOR REPLICATION INITIATION"/>
    <property type="match status" value="1"/>
</dbReference>
<dbReference type="SUPFAM" id="SSF53697">
    <property type="entry name" value="SIS domain"/>
    <property type="match status" value="1"/>
</dbReference>
<feature type="domain" description="SIS" evidence="1">
    <location>
        <begin position="35"/>
        <end position="197"/>
    </location>
</feature>
<reference evidence="2 3" key="1">
    <citation type="submission" date="2017-05" db="EMBL/GenBank/DDBJ databases">
        <authorList>
            <person name="Song R."/>
            <person name="Chenine A.L."/>
            <person name="Ruprecht R.M."/>
        </authorList>
    </citation>
    <scope>NUCLEOTIDE SEQUENCE [LARGE SCALE GENOMIC DNA]</scope>
    <source>
        <strain evidence="2 3">DSM 26136</strain>
    </source>
</reference>